<evidence type="ECO:0000313" key="2">
    <source>
        <dbReference type="Proteomes" id="UP001341840"/>
    </source>
</evidence>
<reference evidence="1 2" key="1">
    <citation type="journal article" date="2023" name="Plants (Basel)">
        <title>Bridging the Gap: Combining Genomics and Transcriptomics Approaches to Understand Stylosanthes scabra, an Orphan Legume from the Brazilian Caatinga.</title>
        <authorList>
            <person name="Ferreira-Neto J.R.C."/>
            <person name="da Silva M.D."/>
            <person name="Binneck E."/>
            <person name="de Melo N.F."/>
            <person name="da Silva R.H."/>
            <person name="de Melo A.L.T.M."/>
            <person name="Pandolfi V."/>
            <person name="Bustamante F.O."/>
            <person name="Brasileiro-Vidal A.C."/>
            <person name="Benko-Iseppon A.M."/>
        </authorList>
    </citation>
    <scope>NUCLEOTIDE SEQUENCE [LARGE SCALE GENOMIC DNA]</scope>
    <source>
        <tissue evidence="1">Leaves</tissue>
    </source>
</reference>
<proteinExistence type="predicted"/>
<accession>A0ABU6XLU9</accession>
<comment type="caution">
    <text evidence="1">The sequence shown here is derived from an EMBL/GenBank/DDBJ whole genome shotgun (WGS) entry which is preliminary data.</text>
</comment>
<dbReference type="EMBL" id="JASCZI010212259">
    <property type="protein sequence ID" value="MED6198902.1"/>
    <property type="molecule type" value="Genomic_DNA"/>
</dbReference>
<organism evidence="1 2">
    <name type="scientific">Stylosanthes scabra</name>
    <dbReference type="NCBI Taxonomy" id="79078"/>
    <lineage>
        <taxon>Eukaryota</taxon>
        <taxon>Viridiplantae</taxon>
        <taxon>Streptophyta</taxon>
        <taxon>Embryophyta</taxon>
        <taxon>Tracheophyta</taxon>
        <taxon>Spermatophyta</taxon>
        <taxon>Magnoliopsida</taxon>
        <taxon>eudicotyledons</taxon>
        <taxon>Gunneridae</taxon>
        <taxon>Pentapetalae</taxon>
        <taxon>rosids</taxon>
        <taxon>fabids</taxon>
        <taxon>Fabales</taxon>
        <taxon>Fabaceae</taxon>
        <taxon>Papilionoideae</taxon>
        <taxon>50 kb inversion clade</taxon>
        <taxon>dalbergioids sensu lato</taxon>
        <taxon>Dalbergieae</taxon>
        <taxon>Pterocarpus clade</taxon>
        <taxon>Stylosanthes</taxon>
    </lineage>
</organism>
<gene>
    <name evidence="1" type="ORF">PIB30_070972</name>
</gene>
<sequence>MKKNPRVYLSLSKRNLVCHRVTLVAQRTTFVGTLLHSAAASSSFSFSSRSPFSLPSSLHRILIAPPPLLPLQRPTLARPRQSKTPICALASCATPIYLNSTRATPYSSSSHDPDRHRRFFVRPCPRDLGRHRCFVRPCAISSPSSYSSSCVPVRW</sequence>
<keyword evidence="2" id="KW-1185">Reference proteome</keyword>
<evidence type="ECO:0000313" key="1">
    <source>
        <dbReference type="EMBL" id="MED6198902.1"/>
    </source>
</evidence>
<dbReference type="Proteomes" id="UP001341840">
    <property type="component" value="Unassembled WGS sequence"/>
</dbReference>
<protein>
    <submittedName>
        <fullName evidence="1">Uncharacterized protein</fullName>
    </submittedName>
</protein>
<name>A0ABU6XLU9_9FABA</name>